<name>A0A2G9G006_9LAMI</name>
<dbReference type="AlphaFoldDB" id="A0A2G9G006"/>
<gene>
    <name evidence="2" type="ORF">CDL12_28862</name>
</gene>
<evidence type="ECO:0000256" key="1">
    <source>
        <dbReference type="SAM" id="Phobius"/>
    </source>
</evidence>
<accession>A0A2G9G006</accession>
<reference evidence="3" key="1">
    <citation type="journal article" date="2018" name="Gigascience">
        <title>Genome assembly of the Pink Ipe (Handroanthus impetiginosus, Bignoniaceae), a highly valued, ecologically keystone Neotropical timber forest tree.</title>
        <authorList>
            <person name="Silva-Junior O.B."/>
            <person name="Grattapaglia D."/>
            <person name="Novaes E."/>
            <person name="Collevatti R.G."/>
        </authorList>
    </citation>
    <scope>NUCLEOTIDE SEQUENCE [LARGE SCALE GENOMIC DNA]</scope>
    <source>
        <strain evidence="3">cv. UFG-1</strain>
    </source>
</reference>
<dbReference type="Proteomes" id="UP000231279">
    <property type="component" value="Unassembled WGS sequence"/>
</dbReference>
<keyword evidence="3" id="KW-1185">Reference proteome</keyword>
<feature type="transmembrane region" description="Helical" evidence="1">
    <location>
        <begin position="9"/>
        <end position="29"/>
    </location>
</feature>
<comment type="caution">
    <text evidence="2">The sequence shown here is derived from an EMBL/GenBank/DDBJ whole genome shotgun (WGS) entry which is preliminary data.</text>
</comment>
<keyword evidence="1" id="KW-0812">Transmembrane</keyword>
<dbReference type="EMBL" id="NKXS01008192">
    <property type="protein sequence ID" value="PIM98655.1"/>
    <property type="molecule type" value="Genomic_DNA"/>
</dbReference>
<proteinExistence type="predicted"/>
<evidence type="ECO:0000313" key="3">
    <source>
        <dbReference type="Proteomes" id="UP000231279"/>
    </source>
</evidence>
<keyword evidence="1" id="KW-1133">Transmembrane helix</keyword>
<protein>
    <submittedName>
        <fullName evidence="2">Uncharacterized protein</fullName>
    </submittedName>
</protein>
<evidence type="ECO:0000313" key="2">
    <source>
        <dbReference type="EMBL" id="PIM98655.1"/>
    </source>
</evidence>
<organism evidence="2 3">
    <name type="scientific">Handroanthus impetiginosus</name>
    <dbReference type="NCBI Taxonomy" id="429701"/>
    <lineage>
        <taxon>Eukaryota</taxon>
        <taxon>Viridiplantae</taxon>
        <taxon>Streptophyta</taxon>
        <taxon>Embryophyta</taxon>
        <taxon>Tracheophyta</taxon>
        <taxon>Spermatophyta</taxon>
        <taxon>Magnoliopsida</taxon>
        <taxon>eudicotyledons</taxon>
        <taxon>Gunneridae</taxon>
        <taxon>Pentapetalae</taxon>
        <taxon>asterids</taxon>
        <taxon>lamiids</taxon>
        <taxon>Lamiales</taxon>
        <taxon>Bignoniaceae</taxon>
        <taxon>Crescentiina</taxon>
        <taxon>Tabebuia alliance</taxon>
        <taxon>Handroanthus</taxon>
    </lineage>
</organism>
<feature type="transmembrane region" description="Helical" evidence="1">
    <location>
        <begin position="35"/>
        <end position="57"/>
    </location>
</feature>
<sequence>MLIFCRNSLPLILTVILFTVIQLLFMGVFPCINSAASFLTIVLFTKLLFVGGSWCLLHRDLLVYSYVPYYC</sequence>
<keyword evidence="1" id="KW-0472">Membrane</keyword>